<accession>A0ABR2RIW3</accession>
<protein>
    <submittedName>
        <fullName evidence="1">Uncharacterized protein</fullName>
    </submittedName>
</protein>
<organism evidence="1 2">
    <name type="scientific">Hibiscus sabdariffa</name>
    <name type="common">roselle</name>
    <dbReference type="NCBI Taxonomy" id="183260"/>
    <lineage>
        <taxon>Eukaryota</taxon>
        <taxon>Viridiplantae</taxon>
        <taxon>Streptophyta</taxon>
        <taxon>Embryophyta</taxon>
        <taxon>Tracheophyta</taxon>
        <taxon>Spermatophyta</taxon>
        <taxon>Magnoliopsida</taxon>
        <taxon>eudicotyledons</taxon>
        <taxon>Gunneridae</taxon>
        <taxon>Pentapetalae</taxon>
        <taxon>rosids</taxon>
        <taxon>malvids</taxon>
        <taxon>Malvales</taxon>
        <taxon>Malvaceae</taxon>
        <taxon>Malvoideae</taxon>
        <taxon>Hibiscus</taxon>
    </lineage>
</organism>
<sequence length="101" mass="11285">MLPITGYLDNLSSDIYELDERHSVDHVVDQGNRGESSAMVASTSSKYEILYRKSINGFIEEPMTKSFTVHKLYMGSNDSANCNGGFLGLCLRRQNRGMCVL</sequence>
<comment type="caution">
    <text evidence="1">The sequence shown here is derived from an EMBL/GenBank/DDBJ whole genome shotgun (WGS) entry which is preliminary data.</text>
</comment>
<reference evidence="1 2" key="1">
    <citation type="journal article" date="2024" name="G3 (Bethesda)">
        <title>Genome assembly of Hibiscus sabdariffa L. provides insights into metabolisms of medicinal natural products.</title>
        <authorList>
            <person name="Kim T."/>
        </authorList>
    </citation>
    <scope>NUCLEOTIDE SEQUENCE [LARGE SCALE GENOMIC DNA]</scope>
    <source>
        <strain evidence="1">TK-2024</strain>
        <tissue evidence="1">Old leaves</tissue>
    </source>
</reference>
<gene>
    <name evidence="1" type="ORF">V6N11_040912</name>
</gene>
<proteinExistence type="predicted"/>
<evidence type="ECO:0000313" key="1">
    <source>
        <dbReference type="EMBL" id="KAK9012882.1"/>
    </source>
</evidence>
<evidence type="ECO:0000313" key="2">
    <source>
        <dbReference type="Proteomes" id="UP001396334"/>
    </source>
</evidence>
<keyword evidence="2" id="KW-1185">Reference proteome</keyword>
<dbReference type="EMBL" id="JBBPBN010000022">
    <property type="protein sequence ID" value="KAK9012882.1"/>
    <property type="molecule type" value="Genomic_DNA"/>
</dbReference>
<name>A0ABR2RIW3_9ROSI</name>
<dbReference type="Proteomes" id="UP001396334">
    <property type="component" value="Unassembled WGS sequence"/>
</dbReference>